<reference evidence="7 8" key="1">
    <citation type="journal article" date="2018" name="Front. Plant Sci.">
        <title>Red Clover (Trifolium pratense) and Zigzag Clover (T. medium) - A Picture of Genomic Similarities and Differences.</title>
        <authorList>
            <person name="Dluhosova J."/>
            <person name="Istvanek J."/>
            <person name="Nedelnik J."/>
            <person name="Repkova J."/>
        </authorList>
    </citation>
    <scope>NUCLEOTIDE SEQUENCE [LARGE SCALE GENOMIC DNA]</scope>
    <source>
        <strain evidence="8">cv. 10/8</strain>
        <tissue evidence="7">Leaf</tissue>
    </source>
</reference>
<organism evidence="7 8">
    <name type="scientific">Trifolium medium</name>
    <dbReference type="NCBI Taxonomy" id="97028"/>
    <lineage>
        <taxon>Eukaryota</taxon>
        <taxon>Viridiplantae</taxon>
        <taxon>Streptophyta</taxon>
        <taxon>Embryophyta</taxon>
        <taxon>Tracheophyta</taxon>
        <taxon>Spermatophyta</taxon>
        <taxon>Magnoliopsida</taxon>
        <taxon>eudicotyledons</taxon>
        <taxon>Gunneridae</taxon>
        <taxon>Pentapetalae</taxon>
        <taxon>rosids</taxon>
        <taxon>fabids</taxon>
        <taxon>Fabales</taxon>
        <taxon>Fabaceae</taxon>
        <taxon>Papilionoideae</taxon>
        <taxon>50 kb inversion clade</taxon>
        <taxon>NPAAA clade</taxon>
        <taxon>Hologalegina</taxon>
        <taxon>IRL clade</taxon>
        <taxon>Trifolieae</taxon>
        <taxon>Trifolium</taxon>
    </lineage>
</organism>
<keyword evidence="8" id="KW-1185">Reference proteome</keyword>
<dbReference type="Pfam" id="PF19055">
    <property type="entry name" value="ABC2_membrane_7"/>
    <property type="match status" value="1"/>
</dbReference>
<dbReference type="Proteomes" id="UP000265520">
    <property type="component" value="Unassembled WGS sequence"/>
</dbReference>
<dbReference type="PANTHER" id="PTHR48041">
    <property type="entry name" value="ABC TRANSPORTER G FAMILY MEMBER 28"/>
    <property type="match status" value="1"/>
</dbReference>
<dbReference type="GO" id="GO:0140359">
    <property type="term" value="F:ABC-type transporter activity"/>
    <property type="evidence" value="ECO:0007669"/>
    <property type="project" value="InterPro"/>
</dbReference>
<dbReference type="InterPro" id="IPR050352">
    <property type="entry name" value="ABCG_transporters"/>
</dbReference>
<feature type="non-terminal residue" evidence="7">
    <location>
        <position position="1"/>
    </location>
</feature>
<comment type="subcellular location">
    <subcellularLocation>
        <location evidence="1">Membrane</location>
        <topology evidence="1">Multi-pass membrane protein</topology>
    </subcellularLocation>
</comment>
<dbReference type="InterPro" id="IPR027417">
    <property type="entry name" value="P-loop_NTPase"/>
</dbReference>
<evidence type="ECO:0000313" key="7">
    <source>
        <dbReference type="EMBL" id="MCI73112.1"/>
    </source>
</evidence>
<name>A0A392UI19_9FABA</name>
<evidence type="ECO:0000256" key="4">
    <source>
        <dbReference type="ARBA" id="ARBA00022989"/>
    </source>
</evidence>
<evidence type="ECO:0000313" key="8">
    <source>
        <dbReference type="Proteomes" id="UP000265520"/>
    </source>
</evidence>
<evidence type="ECO:0000256" key="2">
    <source>
        <dbReference type="ARBA" id="ARBA00022448"/>
    </source>
</evidence>
<dbReference type="AlphaFoldDB" id="A0A392UI19"/>
<keyword evidence="5" id="KW-0472">Membrane</keyword>
<feature type="non-terminal residue" evidence="7">
    <location>
        <position position="79"/>
    </location>
</feature>
<feature type="domain" description="ABC transporter family G" evidence="6">
    <location>
        <begin position="18"/>
        <end position="74"/>
    </location>
</feature>
<dbReference type="PANTHER" id="PTHR48041:SF109">
    <property type="entry name" value="ABC TRANSPORTER G FAMILY MEMBER 20"/>
    <property type="match status" value="1"/>
</dbReference>
<evidence type="ECO:0000256" key="3">
    <source>
        <dbReference type="ARBA" id="ARBA00022692"/>
    </source>
</evidence>
<dbReference type="SUPFAM" id="SSF52540">
    <property type="entry name" value="P-loop containing nucleoside triphosphate hydrolases"/>
    <property type="match status" value="1"/>
</dbReference>
<sequence length="79" mass="8913">KVLQRIAQSGSIVMMSVHQPSYRILGLLDRLIFLSHGQTVYSGSPVNLPNFFSEFGHPIPENENRTEFALDLIRELEGT</sequence>
<dbReference type="InterPro" id="IPR043926">
    <property type="entry name" value="ABCG_dom"/>
</dbReference>
<accession>A0A392UI19</accession>
<comment type="caution">
    <text evidence="7">The sequence shown here is derived from an EMBL/GenBank/DDBJ whole genome shotgun (WGS) entry which is preliminary data.</text>
</comment>
<protein>
    <submittedName>
        <fullName evidence="7">ABC transporter G family member 1-like</fullName>
    </submittedName>
</protein>
<evidence type="ECO:0000259" key="6">
    <source>
        <dbReference type="Pfam" id="PF19055"/>
    </source>
</evidence>
<keyword evidence="3" id="KW-0812">Transmembrane</keyword>
<dbReference type="GO" id="GO:0016020">
    <property type="term" value="C:membrane"/>
    <property type="evidence" value="ECO:0007669"/>
    <property type="project" value="UniProtKB-SubCell"/>
</dbReference>
<dbReference type="EMBL" id="LXQA010831594">
    <property type="protein sequence ID" value="MCI73112.1"/>
    <property type="molecule type" value="Genomic_DNA"/>
</dbReference>
<evidence type="ECO:0000256" key="5">
    <source>
        <dbReference type="ARBA" id="ARBA00023136"/>
    </source>
</evidence>
<evidence type="ECO:0000256" key="1">
    <source>
        <dbReference type="ARBA" id="ARBA00004141"/>
    </source>
</evidence>
<keyword evidence="2" id="KW-0813">Transport</keyword>
<proteinExistence type="predicted"/>
<keyword evidence="4" id="KW-1133">Transmembrane helix</keyword>